<gene>
    <name evidence="3" type="ORF">AB6A40_000910</name>
</gene>
<keyword evidence="1" id="KW-1133">Transmembrane helix</keyword>
<evidence type="ECO:0008006" key="5">
    <source>
        <dbReference type="Google" id="ProtNLM"/>
    </source>
</evidence>
<proteinExistence type="predicted"/>
<protein>
    <recommendedName>
        <fullName evidence="5">Transmembrane ion channel</fullName>
    </recommendedName>
</protein>
<dbReference type="InterPro" id="IPR036734">
    <property type="entry name" value="Neur_chan_lig-bd_sf"/>
</dbReference>
<dbReference type="Gene3D" id="2.70.170.10">
    <property type="entry name" value="Neurotransmitter-gated ion-channel ligand-binding domain"/>
    <property type="match status" value="1"/>
</dbReference>
<name>A0ABD6E9W8_9BILA</name>
<comment type="caution">
    <text evidence="3">The sequence shown here is derived from an EMBL/GenBank/DDBJ whole genome shotgun (WGS) entry which is preliminary data.</text>
</comment>
<accession>A0ABD6E9W8</accession>
<keyword evidence="1" id="KW-0472">Membrane</keyword>
<reference evidence="3 4" key="1">
    <citation type="submission" date="2024-08" db="EMBL/GenBank/DDBJ databases">
        <title>Gnathostoma spinigerum genome.</title>
        <authorList>
            <person name="Gonzalez-Bertolin B."/>
            <person name="Monzon S."/>
            <person name="Zaballos A."/>
            <person name="Jimenez P."/>
            <person name="Dekumyoy P."/>
            <person name="Varona S."/>
            <person name="Cuesta I."/>
            <person name="Sumanam S."/>
            <person name="Adisakwattana P."/>
            <person name="Gasser R.B."/>
            <person name="Hernandez-Gonzalez A."/>
            <person name="Young N.D."/>
            <person name="Perteguer M.J."/>
        </authorList>
    </citation>
    <scope>NUCLEOTIDE SEQUENCE [LARGE SCALE GENOMIC DNA]</scope>
    <source>
        <strain evidence="3">AL3</strain>
        <tissue evidence="3">Liver</tissue>
    </source>
</reference>
<sequence>MFYLPLITAIFIQNLLSVNSFSLDERNAIVRKFKYYHKSVRPNNILNRVSTANGSFFALNSELHILSTIPTKGDLLVDFYFTLKYVDDRLILRELQNRFQLPSDFRPWVPTINIYPKLSSFQSIFVDPTKGILTVARRFQTSLVCSSDEWRHPFETYRCFVAFSLDGDERIFLQTFRDLRSEHQKSKVHCKIDQWPQFEIRFSYVHQWYLSLITSHLPSFLLFLTSLFAQWKRKMIQVFVTTSALLAIVIMETSYRTIDTLTLGDLWLSVTFLHIVCMLCVDLLLSTERVRFTEKVGNLDSDPRAITINGSSSTISSRPFMVTQRVAPDGSIHSSIETQLVTTEKVTERLPPPVTTLRQHQTSIAAGRRKAFALSTIVIFYIAFVSTYIYIVIMFW</sequence>
<feature type="signal peptide" evidence="2">
    <location>
        <begin position="1"/>
        <end position="20"/>
    </location>
</feature>
<feature type="transmembrane region" description="Helical" evidence="1">
    <location>
        <begin position="208"/>
        <end position="229"/>
    </location>
</feature>
<feature type="transmembrane region" description="Helical" evidence="1">
    <location>
        <begin position="371"/>
        <end position="393"/>
    </location>
</feature>
<dbReference type="AlphaFoldDB" id="A0ABD6E9W8"/>
<feature type="transmembrane region" description="Helical" evidence="1">
    <location>
        <begin position="266"/>
        <end position="285"/>
    </location>
</feature>
<evidence type="ECO:0000313" key="4">
    <source>
        <dbReference type="Proteomes" id="UP001608902"/>
    </source>
</evidence>
<keyword evidence="4" id="KW-1185">Reference proteome</keyword>
<dbReference type="EMBL" id="JBGFUD010000293">
    <property type="protein sequence ID" value="MFH4974201.1"/>
    <property type="molecule type" value="Genomic_DNA"/>
</dbReference>
<keyword evidence="2" id="KW-0732">Signal</keyword>
<feature type="chain" id="PRO_5044806168" description="Transmembrane ion channel" evidence="2">
    <location>
        <begin position="21"/>
        <end position="396"/>
    </location>
</feature>
<dbReference type="Proteomes" id="UP001608902">
    <property type="component" value="Unassembled WGS sequence"/>
</dbReference>
<evidence type="ECO:0000256" key="1">
    <source>
        <dbReference type="SAM" id="Phobius"/>
    </source>
</evidence>
<keyword evidence="1" id="KW-0812">Transmembrane</keyword>
<evidence type="ECO:0000313" key="3">
    <source>
        <dbReference type="EMBL" id="MFH4974201.1"/>
    </source>
</evidence>
<evidence type="ECO:0000256" key="2">
    <source>
        <dbReference type="SAM" id="SignalP"/>
    </source>
</evidence>
<organism evidence="3 4">
    <name type="scientific">Gnathostoma spinigerum</name>
    <dbReference type="NCBI Taxonomy" id="75299"/>
    <lineage>
        <taxon>Eukaryota</taxon>
        <taxon>Metazoa</taxon>
        <taxon>Ecdysozoa</taxon>
        <taxon>Nematoda</taxon>
        <taxon>Chromadorea</taxon>
        <taxon>Rhabditida</taxon>
        <taxon>Spirurina</taxon>
        <taxon>Gnathostomatomorpha</taxon>
        <taxon>Gnathostomatoidea</taxon>
        <taxon>Gnathostomatidae</taxon>
        <taxon>Gnathostoma</taxon>
    </lineage>
</organism>
<feature type="transmembrane region" description="Helical" evidence="1">
    <location>
        <begin position="236"/>
        <end position="254"/>
    </location>
</feature>